<keyword evidence="2" id="KW-0472">Membrane</keyword>
<reference evidence="3 4" key="1">
    <citation type="journal article" date="2011" name="Genome Res.">
        <title>Phylogeny-wide analysis of social amoeba genomes highlights ancient origins for complex intercellular communication.</title>
        <authorList>
            <person name="Heidel A.J."/>
            <person name="Lawal H.M."/>
            <person name="Felder M."/>
            <person name="Schilde C."/>
            <person name="Helps N.R."/>
            <person name="Tunggal B."/>
            <person name="Rivero F."/>
            <person name="John U."/>
            <person name="Schleicher M."/>
            <person name="Eichinger L."/>
            <person name="Platzer M."/>
            <person name="Noegel A.A."/>
            <person name="Schaap P."/>
            <person name="Gloeckner G."/>
        </authorList>
    </citation>
    <scope>NUCLEOTIDE SEQUENCE [LARGE SCALE GENOMIC DNA]</scope>
    <source>
        <strain evidence="4">ATCC 26659 / Pp 5 / PN500</strain>
    </source>
</reference>
<gene>
    <name evidence="3" type="ORF">PPL_02588</name>
</gene>
<feature type="transmembrane region" description="Helical" evidence="2">
    <location>
        <begin position="165"/>
        <end position="192"/>
    </location>
</feature>
<evidence type="ECO:0000256" key="2">
    <source>
        <dbReference type="SAM" id="Phobius"/>
    </source>
</evidence>
<dbReference type="Pfam" id="PF00526">
    <property type="entry name" value="Dicty_CTDC"/>
    <property type="match status" value="2"/>
</dbReference>
<evidence type="ECO:0000313" key="3">
    <source>
        <dbReference type="EMBL" id="EFA83523.1"/>
    </source>
</evidence>
<feature type="transmembrane region" description="Helical" evidence="2">
    <location>
        <begin position="135"/>
        <end position="159"/>
    </location>
</feature>
<dbReference type="GeneID" id="31358111"/>
<keyword evidence="2" id="KW-1133">Transmembrane helix</keyword>
<feature type="transmembrane region" description="Helical" evidence="2">
    <location>
        <begin position="6"/>
        <end position="22"/>
    </location>
</feature>
<name>D3B2H5_HETP5</name>
<dbReference type="RefSeq" id="XP_020435640.1">
    <property type="nucleotide sequence ID" value="XM_020573568.1"/>
</dbReference>
<dbReference type="InParanoid" id="D3B2H5"/>
<dbReference type="AlphaFoldDB" id="D3B2H5"/>
<protein>
    <submittedName>
        <fullName evidence="3">Uncharacterized protein</fullName>
    </submittedName>
</protein>
<keyword evidence="2" id="KW-0812">Transmembrane</keyword>
<feature type="transmembrane region" description="Helical" evidence="2">
    <location>
        <begin position="204"/>
        <end position="223"/>
    </location>
</feature>
<dbReference type="InterPro" id="IPR001673">
    <property type="entry name" value="S_mold_repeat"/>
</dbReference>
<proteinExistence type="predicted"/>
<keyword evidence="1" id="KW-0732">Signal</keyword>
<dbReference type="Proteomes" id="UP000001396">
    <property type="component" value="Unassembled WGS sequence"/>
</dbReference>
<accession>D3B2H5</accession>
<keyword evidence="4" id="KW-1185">Reference proteome</keyword>
<dbReference type="EMBL" id="ADBJ01000010">
    <property type="protein sequence ID" value="EFA83523.1"/>
    <property type="molecule type" value="Genomic_DNA"/>
</dbReference>
<sequence>MFKLCFYIYLLLYILFVVNNGLDSLEEECENNQLEKVKDSDIYIKCVGCHEIYIKSSTSTSITTSLQSIESCIISEICDDYNNCTADGCKDGKCIHTPIVCDDNDLCTADSCQSPNGCLHTPLELKKKKNDVSTLQSIVTIAISVRSIVVTLPMVNVYIHRFSVMTMICVPMTIVTSYLAANILLSAVTIVIRVLSIVVYLLKAVNIFLLRVTTIILVLSTVVM</sequence>
<evidence type="ECO:0000256" key="1">
    <source>
        <dbReference type="ARBA" id="ARBA00022729"/>
    </source>
</evidence>
<organism evidence="3 4">
    <name type="scientific">Heterostelium pallidum (strain ATCC 26659 / Pp 5 / PN500)</name>
    <name type="common">Cellular slime mold</name>
    <name type="synonym">Polysphondylium pallidum</name>
    <dbReference type="NCBI Taxonomy" id="670386"/>
    <lineage>
        <taxon>Eukaryota</taxon>
        <taxon>Amoebozoa</taxon>
        <taxon>Evosea</taxon>
        <taxon>Eumycetozoa</taxon>
        <taxon>Dictyostelia</taxon>
        <taxon>Acytosteliales</taxon>
        <taxon>Acytosteliaceae</taxon>
        <taxon>Heterostelium</taxon>
    </lineage>
</organism>
<comment type="caution">
    <text evidence="3">The sequence shown here is derived from an EMBL/GenBank/DDBJ whole genome shotgun (WGS) entry which is preliminary data.</text>
</comment>
<evidence type="ECO:0000313" key="4">
    <source>
        <dbReference type="Proteomes" id="UP000001396"/>
    </source>
</evidence>